<gene>
    <name evidence="2" type="ORF">JQC93_14600</name>
</gene>
<dbReference type="Pfam" id="PF05170">
    <property type="entry name" value="AsmA"/>
    <property type="match status" value="1"/>
</dbReference>
<evidence type="ECO:0000259" key="1">
    <source>
        <dbReference type="Pfam" id="PF05170"/>
    </source>
</evidence>
<protein>
    <submittedName>
        <fullName evidence="2">AsmA family protein</fullName>
    </submittedName>
</protein>
<sequence length="630" mass="70335">MKRVWQLLLVLVVIVTLSVALLIATLTSPYATKVVNRYLLQQIEGISSAEKATFQFPSTITLQGVQLNDTHQTYIELLEAHVNWQWSSPSQLNVPSLLIAGLNIQHKAVINELSLLHSAQIDIDHIALRNVDIAIDGVIARNLSLQLSQPVFSSDSSYGVAKGQLKVQLDQIYWQGEALDNIYLDMDIFPAESKIYALSFAWNKASFSTQAEQQGDRWRLLNTQIDKLTYDQSTLSTAASSSVNWLQDNITSIDNLAITNSHFYLDRDRIENLQLNVAQLTAPFDLWQQNTELSLDADNVVWQGELWLSPIVVASLTQDKVNIEQLSTQLHQGQINLSGQVTPNAIKLSNFSVRGLKWHIEQASQLQLLHQLSARYQDISIEKAKLSNVQVIYLATPNLWQVSGLDVEGESLTLRNNNEFALWQGRLTASANTLNAFGLYSAQPWLATHNREGKWVIDDLYIPLENGVIDTKASMDMSLPSRPWELHVDGFGIPSQSLIEPVIPQLNWQGFGDLTMDLSGLGGDAAMLSHSLTGYSNLELRELFLVSPAGEFAIDANLIELRFERGRFSLPESTLSGEGVAGVIYGEGDLLSPEHSELMFELKHQHESQCLQIARDVINQRSQMQLGCPQ</sequence>
<keyword evidence="3" id="KW-1185">Reference proteome</keyword>
<proteinExistence type="predicted"/>
<accession>A0ABS2HJE7</accession>
<dbReference type="InterPro" id="IPR007844">
    <property type="entry name" value="AsmA"/>
</dbReference>
<feature type="domain" description="AsmA" evidence="1">
    <location>
        <begin position="56"/>
        <end position="541"/>
    </location>
</feature>
<name>A0ABS2HJE7_9VIBR</name>
<reference evidence="2 3" key="1">
    <citation type="submission" date="2021-02" db="EMBL/GenBank/DDBJ databases">
        <authorList>
            <person name="Park J.-S."/>
        </authorList>
    </citation>
    <scope>NUCLEOTIDE SEQUENCE [LARGE SCALE GENOMIC DNA]</scope>
    <source>
        <strain evidence="2 3">188UL20-2</strain>
    </source>
</reference>
<evidence type="ECO:0000313" key="2">
    <source>
        <dbReference type="EMBL" id="MBM7037638.1"/>
    </source>
</evidence>
<evidence type="ECO:0000313" key="3">
    <source>
        <dbReference type="Proteomes" id="UP000809621"/>
    </source>
</evidence>
<organism evidence="2 3">
    <name type="scientific">Vibrio ulleungensis</name>
    <dbReference type="NCBI Taxonomy" id="2807619"/>
    <lineage>
        <taxon>Bacteria</taxon>
        <taxon>Pseudomonadati</taxon>
        <taxon>Pseudomonadota</taxon>
        <taxon>Gammaproteobacteria</taxon>
        <taxon>Vibrionales</taxon>
        <taxon>Vibrionaceae</taxon>
        <taxon>Vibrio</taxon>
    </lineage>
</organism>
<dbReference type="RefSeq" id="WP_205159154.1">
    <property type="nucleotide sequence ID" value="NZ_JAFEUM010000006.1"/>
</dbReference>
<dbReference type="EMBL" id="JAFEUM010000006">
    <property type="protein sequence ID" value="MBM7037638.1"/>
    <property type="molecule type" value="Genomic_DNA"/>
</dbReference>
<dbReference type="Proteomes" id="UP000809621">
    <property type="component" value="Unassembled WGS sequence"/>
</dbReference>
<comment type="caution">
    <text evidence="2">The sequence shown here is derived from an EMBL/GenBank/DDBJ whole genome shotgun (WGS) entry which is preliminary data.</text>
</comment>